<evidence type="ECO:0000313" key="3">
    <source>
        <dbReference type="EMBL" id="CAE8691564.1"/>
    </source>
</evidence>
<evidence type="ECO:0000313" key="5">
    <source>
        <dbReference type="Proteomes" id="UP000626109"/>
    </source>
</evidence>
<feature type="transmembrane region" description="Helical" evidence="1">
    <location>
        <begin position="30"/>
        <end position="49"/>
    </location>
</feature>
<name>A0A813K3H4_POLGL</name>
<evidence type="ECO:0000259" key="2">
    <source>
        <dbReference type="Pfam" id="PF03151"/>
    </source>
</evidence>
<keyword evidence="1" id="KW-0812">Transmembrane</keyword>
<dbReference type="EMBL" id="CAJNNW010032869">
    <property type="protein sequence ID" value="CAE8715821.1"/>
    <property type="molecule type" value="Genomic_DNA"/>
</dbReference>
<keyword evidence="1" id="KW-0472">Membrane</keyword>
<accession>A0A813K3H4</accession>
<gene>
    <name evidence="3" type="ORF">PGLA2088_LOCUS27473</name>
    <name evidence="4" type="ORF">PGLA2088_LOCUS38781</name>
</gene>
<proteinExistence type="predicted"/>
<keyword evidence="1" id="KW-1133">Transmembrane helix</keyword>
<protein>
    <recommendedName>
        <fullName evidence="2">Sugar phosphate transporter domain-containing protein</fullName>
    </recommendedName>
</protein>
<dbReference type="Proteomes" id="UP000626109">
    <property type="component" value="Unassembled WGS sequence"/>
</dbReference>
<dbReference type="Pfam" id="PF03151">
    <property type="entry name" value="TPT"/>
    <property type="match status" value="1"/>
</dbReference>
<feature type="domain" description="Sugar phosphate transporter" evidence="2">
    <location>
        <begin position="31"/>
        <end position="98"/>
    </location>
</feature>
<reference evidence="3" key="1">
    <citation type="submission" date="2021-02" db="EMBL/GenBank/DDBJ databases">
        <authorList>
            <person name="Dougan E. K."/>
            <person name="Rhodes N."/>
            <person name="Thang M."/>
            <person name="Chan C."/>
        </authorList>
    </citation>
    <scope>NUCLEOTIDE SEQUENCE</scope>
</reference>
<sequence length="101" mass="10430">MQAALLAGRAMVLGRPFGLPLGLPSLSLRALALCGVSFYGQLQLSFVCLSRMSAVSHSLANSMRRPTTIAAALLFAPSLLTPLNWAGVAVACAGALLYGLL</sequence>
<dbReference type="AlphaFoldDB" id="A0A813K3H4"/>
<feature type="transmembrane region" description="Helical" evidence="1">
    <location>
        <begin position="70"/>
        <end position="98"/>
    </location>
</feature>
<evidence type="ECO:0000256" key="1">
    <source>
        <dbReference type="SAM" id="Phobius"/>
    </source>
</evidence>
<dbReference type="EMBL" id="CAJNNW010027466">
    <property type="protein sequence ID" value="CAE8691564.1"/>
    <property type="molecule type" value="Genomic_DNA"/>
</dbReference>
<organism evidence="3 5">
    <name type="scientific">Polarella glacialis</name>
    <name type="common">Dinoflagellate</name>
    <dbReference type="NCBI Taxonomy" id="89957"/>
    <lineage>
        <taxon>Eukaryota</taxon>
        <taxon>Sar</taxon>
        <taxon>Alveolata</taxon>
        <taxon>Dinophyceae</taxon>
        <taxon>Suessiales</taxon>
        <taxon>Suessiaceae</taxon>
        <taxon>Polarella</taxon>
    </lineage>
</organism>
<dbReference type="InterPro" id="IPR004853">
    <property type="entry name" value="Sugar_P_trans_dom"/>
</dbReference>
<comment type="caution">
    <text evidence="3">The sequence shown here is derived from an EMBL/GenBank/DDBJ whole genome shotgun (WGS) entry which is preliminary data.</text>
</comment>
<evidence type="ECO:0000313" key="4">
    <source>
        <dbReference type="EMBL" id="CAE8715821.1"/>
    </source>
</evidence>